<reference evidence="2" key="1">
    <citation type="submission" date="2023-07" db="EMBL/GenBank/DDBJ databases">
        <title>draft genome sequence of fig (Ficus carica).</title>
        <authorList>
            <person name="Takahashi T."/>
            <person name="Nishimura K."/>
        </authorList>
    </citation>
    <scope>NUCLEOTIDE SEQUENCE</scope>
</reference>
<dbReference type="AlphaFoldDB" id="A0AA88DSU5"/>
<dbReference type="Proteomes" id="UP001187192">
    <property type="component" value="Unassembled WGS sequence"/>
</dbReference>
<sequence>MTGHHKEKTPHGLALVSNPPSLAHLASLSIAKSPPMTGHHEGKTPHGLALVSNPSWPCSIG</sequence>
<comment type="caution">
    <text evidence="2">The sequence shown here is derived from an EMBL/GenBank/DDBJ whole genome shotgun (WGS) entry which is preliminary data.</text>
</comment>
<keyword evidence="3" id="KW-1185">Reference proteome</keyword>
<accession>A0AA88DSU5</accession>
<evidence type="ECO:0000313" key="3">
    <source>
        <dbReference type="Proteomes" id="UP001187192"/>
    </source>
</evidence>
<organism evidence="2 3">
    <name type="scientific">Ficus carica</name>
    <name type="common">Common fig</name>
    <dbReference type="NCBI Taxonomy" id="3494"/>
    <lineage>
        <taxon>Eukaryota</taxon>
        <taxon>Viridiplantae</taxon>
        <taxon>Streptophyta</taxon>
        <taxon>Embryophyta</taxon>
        <taxon>Tracheophyta</taxon>
        <taxon>Spermatophyta</taxon>
        <taxon>Magnoliopsida</taxon>
        <taxon>eudicotyledons</taxon>
        <taxon>Gunneridae</taxon>
        <taxon>Pentapetalae</taxon>
        <taxon>rosids</taxon>
        <taxon>fabids</taxon>
        <taxon>Rosales</taxon>
        <taxon>Moraceae</taxon>
        <taxon>Ficeae</taxon>
        <taxon>Ficus</taxon>
    </lineage>
</organism>
<proteinExistence type="predicted"/>
<evidence type="ECO:0000313" key="2">
    <source>
        <dbReference type="EMBL" id="GMN60864.1"/>
    </source>
</evidence>
<gene>
    <name evidence="2" type="ORF">TIFTF001_029957</name>
</gene>
<protein>
    <submittedName>
        <fullName evidence="2">Uncharacterized protein</fullName>
    </submittedName>
</protein>
<evidence type="ECO:0000256" key="1">
    <source>
        <dbReference type="SAM" id="MobiDB-lite"/>
    </source>
</evidence>
<name>A0AA88DSU5_FICCA</name>
<feature type="compositionally biased region" description="Polar residues" evidence="1">
    <location>
        <begin position="52"/>
        <end position="61"/>
    </location>
</feature>
<feature type="region of interest" description="Disordered" evidence="1">
    <location>
        <begin position="32"/>
        <end position="61"/>
    </location>
</feature>
<dbReference type="EMBL" id="BTGU01000103">
    <property type="protein sequence ID" value="GMN60864.1"/>
    <property type="molecule type" value="Genomic_DNA"/>
</dbReference>